<dbReference type="Gene3D" id="1.10.10.10">
    <property type="entry name" value="Winged helix-like DNA-binding domain superfamily/Winged helix DNA-binding domain"/>
    <property type="match status" value="1"/>
</dbReference>
<dbReference type="STRING" id="1529.SAMN04487885_12925"/>
<dbReference type="RefSeq" id="WP_074846362.1">
    <property type="nucleotide sequence ID" value="NZ_BAAACD010000002.1"/>
</dbReference>
<reference evidence="7 10" key="2">
    <citation type="submission" date="2018-03" db="EMBL/GenBank/DDBJ databases">
        <title>The uncultured portion of the human microbiome is neutrally assembled.</title>
        <authorList>
            <person name="Jeraldo P."/>
            <person name="Boardman L."/>
            <person name="White B.A."/>
            <person name="Nelson H."/>
            <person name="Goldenfeld N."/>
            <person name="Chia N."/>
        </authorList>
    </citation>
    <scope>NUCLEOTIDE SEQUENCE [LARGE SCALE GENOMIC DNA]</scope>
    <source>
        <strain evidence="7">CIM:MAG 903</strain>
    </source>
</reference>
<dbReference type="OrthoDB" id="9784984at2"/>
<evidence type="ECO:0000256" key="1">
    <source>
        <dbReference type="ARBA" id="ARBA00010641"/>
    </source>
</evidence>
<dbReference type="InterPro" id="IPR036388">
    <property type="entry name" value="WH-like_DNA-bd_sf"/>
</dbReference>
<dbReference type="InterPro" id="IPR013249">
    <property type="entry name" value="RNA_pol_sigma70_r4_t2"/>
</dbReference>
<evidence type="ECO:0000256" key="3">
    <source>
        <dbReference type="ARBA" id="ARBA00023082"/>
    </source>
</evidence>
<dbReference type="InterPro" id="IPR013324">
    <property type="entry name" value="RNA_pol_sigma_r3/r4-like"/>
</dbReference>
<accession>A0A1I2PHW9</accession>
<dbReference type="EMBL" id="QAMZ01000056">
    <property type="protein sequence ID" value="PWL51405.1"/>
    <property type="molecule type" value="Genomic_DNA"/>
</dbReference>
<organism evidence="8 9">
    <name type="scientific">Clostridium cadaveris</name>
    <dbReference type="NCBI Taxonomy" id="1529"/>
    <lineage>
        <taxon>Bacteria</taxon>
        <taxon>Bacillati</taxon>
        <taxon>Bacillota</taxon>
        <taxon>Clostridia</taxon>
        <taxon>Eubacteriales</taxon>
        <taxon>Clostridiaceae</taxon>
        <taxon>Clostridium</taxon>
    </lineage>
</organism>
<dbReference type="GeneID" id="90546025"/>
<keyword evidence="4" id="KW-0804">Transcription</keyword>
<dbReference type="Proteomes" id="UP000246114">
    <property type="component" value="Unassembled WGS sequence"/>
</dbReference>
<keyword evidence="9" id="KW-1185">Reference proteome</keyword>
<dbReference type="SUPFAM" id="SSF88946">
    <property type="entry name" value="Sigma2 domain of RNA polymerase sigma factors"/>
    <property type="match status" value="1"/>
</dbReference>
<dbReference type="GO" id="GO:0016987">
    <property type="term" value="F:sigma factor activity"/>
    <property type="evidence" value="ECO:0007669"/>
    <property type="project" value="UniProtKB-KW"/>
</dbReference>
<keyword evidence="3" id="KW-0731">Sigma factor</keyword>
<dbReference type="InterPro" id="IPR039425">
    <property type="entry name" value="RNA_pol_sigma-70-like"/>
</dbReference>
<dbReference type="Proteomes" id="UP000182135">
    <property type="component" value="Unassembled WGS sequence"/>
</dbReference>
<evidence type="ECO:0000313" key="8">
    <source>
        <dbReference type="EMBL" id="SFG15140.1"/>
    </source>
</evidence>
<proteinExistence type="inferred from homology"/>
<reference evidence="8 9" key="1">
    <citation type="submission" date="2016-10" db="EMBL/GenBank/DDBJ databases">
        <authorList>
            <person name="de Groot N.N."/>
        </authorList>
    </citation>
    <scope>NUCLEOTIDE SEQUENCE [LARGE SCALE GENOMIC DNA]</scope>
    <source>
        <strain evidence="8 9">NLAE-zl-G419</strain>
    </source>
</reference>
<evidence type="ECO:0000313" key="9">
    <source>
        <dbReference type="Proteomes" id="UP000182135"/>
    </source>
</evidence>
<name>A0A1I2PHW9_9CLOT</name>
<evidence type="ECO:0000256" key="2">
    <source>
        <dbReference type="ARBA" id="ARBA00023015"/>
    </source>
</evidence>
<comment type="similarity">
    <text evidence="1">Belongs to the sigma-70 factor family. ECF subfamily.</text>
</comment>
<dbReference type="PANTHER" id="PTHR43133:SF60">
    <property type="entry name" value="RNA POLYMERASE SIGMA FACTOR SIGV"/>
    <property type="match status" value="1"/>
</dbReference>
<keyword evidence="2" id="KW-0805">Transcription regulation</keyword>
<dbReference type="EMBL" id="FOOE01000029">
    <property type="protein sequence ID" value="SFG15140.1"/>
    <property type="molecule type" value="Genomic_DNA"/>
</dbReference>
<sequence length="180" mass="21232">MEEAELVKRLKQKDEAAFIEFVNEYKNKLLSLCFSYTKDLGEAEDMSQEVFIAVYKNIGSFRGDSSLKTYVYKIAINKCLSYKRKRTIKDFISDVVKGEPSHKEDLDDRRFIRECIKELPKDLKTPLVLHYYVGLSYKEISNILDITERAIEGRIYRGKKILKEKLEKEEVLLWKKKMSI</sequence>
<evidence type="ECO:0000259" key="6">
    <source>
        <dbReference type="Pfam" id="PF08281"/>
    </source>
</evidence>
<dbReference type="GO" id="GO:0006352">
    <property type="term" value="P:DNA-templated transcription initiation"/>
    <property type="evidence" value="ECO:0007669"/>
    <property type="project" value="InterPro"/>
</dbReference>
<gene>
    <name evidence="7" type="ORF">DBY38_14300</name>
    <name evidence="8" type="ORF">SAMN04487885_12925</name>
</gene>
<dbReference type="Gene3D" id="1.10.1740.10">
    <property type="match status" value="1"/>
</dbReference>
<dbReference type="InterPro" id="IPR014284">
    <property type="entry name" value="RNA_pol_sigma-70_dom"/>
</dbReference>
<dbReference type="Pfam" id="PF04542">
    <property type="entry name" value="Sigma70_r2"/>
    <property type="match status" value="1"/>
</dbReference>
<evidence type="ECO:0000313" key="10">
    <source>
        <dbReference type="Proteomes" id="UP000246114"/>
    </source>
</evidence>
<dbReference type="InterPro" id="IPR013325">
    <property type="entry name" value="RNA_pol_sigma_r2"/>
</dbReference>
<dbReference type="PANTHER" id="PTHR43133">
    <property type="entry name" value="RNA POLYMERASE ECF-TYPE SIGMA FACTO"/>
    <property type="match status" value="1"/>
</dbReference>
<dbReference type="AlphaFoldDB" id="A0A1I2PHW9"/>
<dbReference type="eggNOG" id="COG1595">
    <property type="taxonomic scope" value="Bacteria"/>
</dbReference>
<evidence type="ECO:0000256" key="4">
    <source>
        <dbReference type="ARBA" id="ARBA00023163"/>
    </source>
</evidence>
<dbReference type="InterPro" id="IPR007627">
    <property type="entry name" value="RNA_pol_sigma70_r2"/>
</dbReference>
<dbReference type="GO" id="GO:0003677">
    <property type="term" value="F:DNA binding"/>
    <property type="evidence" value="ECO:0007669"/>
    <property type="project" value="InterPro"/>
</dbReference>
<dbReference type="SUPFAM" id="SSF88659">
    <property type="entry name" value="Sigma3 and sigma4 domains of RNA polymerase sigma factors"/>
    <property type="match status" value="1"/>
</dbReference>
<dbReference type="NCBIfam" id="TIGR02937">
    <property type="entry name" value="sigma70-ECF"/>
    <property type="match status" value="1"/>
</dbReference>
<protein>
    <submittedName>
        <fullName evidence="7">RNA polymerase sigma factor</fullName>
    </submittedName>
    <submittedName>
        <fullName evidence="8">RNA polymerase sigma-70 factor, ECF subfamily</fullName>
    </submittedName>
</protein>
<feature type="domain" description="RNA polymerase sigma factor 70 region 4 type 2" evidence="6">
    <location>
        <begin position="112"/>
        <end position="161"/>
    </location>
</feature>
<evidence type="ECO:0000313" key="7">
    <source>
        <dbReference type="EMBL" id="PWL51405.1"/>
    </source>
</evidence>
<dbReference type="CDD" id="cd06171">
    <property type="entry name" value="Sigma70_r4"/>
    <property type="match status" value="1"/>
</dbReference>
<evidence type="ECO:0000259" key="5">
    <source>
        <dbReference type="Pfam" id="PF04542"/>
    </source>
</evidence>
<feature type="domain" description="RNA polymerase sigma-70 region 2" evidence="5">
    <location>
        <begin position="22"/>
        <end position="86"/>
    </location>
</feature>
<dbReference type="Pfam" id="PF08281">
    <property type="entry name" value="Sigma70_r4_2"/>
    <property type="match status" value="1"/>
</dbReference>